<evidence type="ECO:0000313" key="1">
    <source>
        <dbReference type="EMBL" id="KAH3728655.1"/>
    </source>
</evidence>
<proteinExistence type="predicted"/>
<dbReference type="EMBL" id="JAIWYP010000012">
    <property type="protein sequence ID" value="KAH3728655.1"/>
    <property type="molecule type" value="Genomic_DNA"/>
</dbReference>
<accession>A0A9D4CNF8</accession>
<dbReference type="Proteomes" id="UP000828390">
    <property type="component" value="Unassembled WGS sequence"/>
</dbReference>
<sequence>MIAANIACQSDTSSLFCQVRSGRIRANSRLKIPRSTKSFTLNEARRLESAPLTGRGALSYDVS</sequence>
<keyword evidence="2" id="KW-1185">Reference proteome</keyword>
<protein>
    <submittedName>
        <fullName evidence="1">Uncharacterized protein</fullName>
    </submittedName>
</protein>
<organism evidence="1 2">
    <name type="scientific">Dreissena polymorpha</name>
    <name type="common">Zebra mussel</name>
    <name type="synonym">Mytilus polymorpha</name>
    <dbReference type="NCBI Taxonomy" id="45954"/>
    <lineage>
        <taxon>Eukaryota</taxon>
        <taxon>Metazoa</taxon>
        <taxon>Spiralia</taxon>
        <taxon>Lophotrochozoa</taxon>
        <taxon>Mollusca</taxon>
        <taxon>Bivalvia</taxon>
        <taxon>Autobranchia</taxon>
        <taxon>Heteroconchia</taxon>
        <taxon>Euheterodonta</taxon>
        <taxon>Imparidentia</taxon>
        <taxon>Neoheterodontei</taxon>
        <taxon>Myida</taxon>
        <taxon>Dreissenoidea</taxon>
        <taxon>Dreissenidae</taxon>
        <taxon>Dreissena</taxon>
    </lineage>
</organism>
<reference evidence="1" key="2">
    <citation type="submission" date="2020-11" db="EMBL/GenBank/DDBJ databases">
        <authorList>
            <person name="McCartney M.A."/>
            <person name="Auch B."/>
            <person name="Kono T."/>
            <person name="Mallez S."/>
            <person name="Becker A."/>
            <person name="Gohl D.M."/>
            <person name="Silverstein K.A.T."/>
            <person name="Koren S."/>
            <person name="Bechman K.B."/>
            <person name="Herman A."/>
            <person name="Abrahante J.E."/>
            <person name="Garbe J."/>
        </authorList>
    </citation>
    <scope>NUCLEOTIDE SEQUENCE</scope>
    <source>
        <strain evidence="1">Duluth1</strain>
        <tissue evidence="1">Whole animal</tissue>
    </source>
</reference>
<comment type="caution">
    <text evidence="1">The sequence shown here is derived from an EMBL/GenBank/DDBJ whole genome shotgun (WGS) entry which is preliminary data.</text>
</comment>
<gene>
    <name evidence="1" type="ORF">DPMN_054614</name>
</gene>
<dbReference type="AlphaFoldDB" id="A0A9D4CNF8"/>
<reference evidence="1" key="1">
    <citation type="journal article" date="2019" name="bioRxiv">
        <title>The Genome of the Zebra Mussel, Dreissena polymorpha: A Resource for Invasive Species Research.</title>
        <authorList>
            <person name="McCartney M.A."/>
            <person name="Auch B."/>
            <person name="Kono T."/>
            <person name="Mallez S."/>
            <person name="Zhang Y."/>
            <person name="Obille A."/>
            <person name="Becker A."/>
            <person name="Abrahante J.E."/>
            <person name="Garbe J."/>
            <person name="Badalamenti J.P."/>
            <person name="Herman A."/>
            <person name="Mangelson H."/>
            <person name="Liachko I."/>
            <person name="Sullivan S."/>
            <person name="Sone E.D."/>
            <person name="Koren S."/>
            <person name="Silverstein K.A.T."/>
            <person name="Beckman K.B."/>
            <person name="Gohl D.M."/>
        </authorList>
    </citation>
    <scope>NUCLEOTIDE SEQUENCE</scope>
    <source>
        <strain evidence="1">Duluth1</strain>
        <tissue evidence="1">Whole animal</tissue>
    </source>
</reference>
<evidence type="ECO:0000313" key="2">
    <source>
        <dbReference type="Proteomes" id="UP000828390"/>
    </source>
</evidence>
<name>A0A9D4CNF8_DREPO</name>